<organism evidence="1 2">
    <name type="scientific">Citrus sinensis</name>
    <name type="common">Sweet orange</name>
    <name type="synonym">Citrus aurantium var. sinensis</name>
    <dbReference type="NCBI Taxonomy" id="2711"/>
    <lineage>
        <taxon>Eukaryota</taxon>
        <taxon>Viridiplantae</taxon>
        <taxon>Streptophyta</taxon>
        <taxon>Embryophyta</taxon>
        <taxon>Tracheophyta</taxon>
        <taxon>Spermatophyta</taxon>
        <taxon>Magnoliopsida</taxon>
        <taxon>eudicotyledons</taxon>
        <taxon>Gunneridae</taxon>
        <taxon>Pentapetalae</taxon>
        <taxon>rosids</taxon>
        <taxon>malvids</taxon>
        <taxon>Sapindales</taxon>
        <taxon>Rutaceae</taxon>
        <taxon>Aurantioideae</taxon>
        <taxon>Citrus</taxon>
    </lineage>
</organism>
<proteinExistence type="predicted"/>
<evidence type="ECO:0000313" key="2">
    <source>
        <dbReference type="Proteomes" id="UP000829398"/>
    </source>
</evidence>
<keyword evidence="1" id="KW-0548">Nucleotidyltransferase</keyword>
<protein>
    <submittedName>
        <fullName evidence="1">Reverse transcriptase/RNA-dependent DNA polymerase</fullName>
    </submittedName>
</protein>
<sequence length="223" mass="25695">MFSSGGKEVSIKAVAQFVPTYAMSVFKLPKGLYEDIPRAIAKFWWGLTKNLLPTAENLWKRKCLEDPIRQRCNREVETINHALLECKVAKKIWLHAPFSIQTQNGSNQDILSLIHDLFFSWSRTDVELMVTYCWVVWYVRNKLIFEGKKIDPRISTAKAESVLEAYHRTVKTDASLFHKVRKDVQQKWEHPPKNIFKIKVDAVINSKDHVAGLGAIIKDSKGK</sequence>
<accession>A0ACB8KFY2</accession>
<reference evidence="2" key="1">
    <citation type="journal article" date="2023" name="Hortic. Res.">
        <title>A chromosome-level phased genome enabling allele-level studies in sweet orange: a case study on citrus Huanglongbing tolerance.</title>
        <authorList>
            <person name="Wu B."/>
            <person name="Yu Q."/>
            <person name="Deng Z."/>
            <person name="Duan Y."/>
            <person name="Luo F."/>
            <person name="Gmitter F. Jr."/>
        </authorList>
    </citation>
    <scope>NUCLEOTIDE SEQUENCE [LARGE SCALE GENOMIC DNA]</scope>
    <source>
        <strain evidence="2">cv. Valencia</strain>
    </source>
</reference>
<name>A0ACB8KFY2_CITSI</name>
<evidence type="ECO:0000313" key="1">
    <source>
        <dbReference type="EMBL" id="KAH9753314.1"/>
    </source>
</evidence>
<dbReference type="EMBL" id="CM039174">
    <property type="protein sequence ID" value="KAH9753314.1"/>
    <property type="molecule type" value="Genomic_DNA"/>
</dbReference>
<comment type="caution">
    <text evidence="1">The sequence shown here is derived from an EMBL/GenBank/DDBJ whole genome shotgun (WGS) entry which is preliminary data.</text>
</comment>
<gene>
    <name evidence="1" type="ORF">KPL71_015023</name>
</gene>
<keyword evidence="1" id="KW-0695">RNA-directed DNA polymerase</keyword>
<keyword evidence="1" id="KW-0808">Transferase</keyword>
<dbReference type="Proteomes" id="UP000829398">
    <property type="component" value="Chromosome 5"/>
</dbReference>
<keyword evidence="2" id="KW-1185">Reference proteome</keyword>